<dbReference type="SUPFAM" id="SSF51905">
    <property type="entry name" value="FAD/NAD(P)-binding domain"/>
    <property type="match status" value="1"/>
</dbReference>
<dbReference type="PANTHER" id="PTHR16128:SF5">
    <property type="entry name" value="FAD_NAD(P)-BINDING OXIDOREDUCTASE FAMILY PROTEIN"/>
    <property type="match status" value="1"/>
</dbReference>
<evidence type="ECO:0000313" key="2">
    <source>
        <dbReference type="EMBL" id="EAQ06590.1"/>
    </source>
</evidence>
<feature type="domain" description="Amine oxidase" evidence="1">
    <location>
        <begin position="92"/>
        <end position="307"/>
    </location>
</feature>
<gene>
    <name evidence="2" type="ORF">SKA53_13621</name>
</gene>
<dbReference type="eggNOG" id="COG3380">
    <property type="taxonomic scope" value="Bacteria"/>
</dbReference>
<dbReference type="STRING" id="314232.SKA53_13621"/>
<evidence type="ECO:0000259" key="1">
    <source>
        <dbReference type="Pfam" id="PF01593"/>
    </source>
</evidence>
<protein>
    <submittedName>
        <fullName evidence="2">Probable deoxyribodipyrimidine photolyase</fullName>
    </submittedName>
</protein>
<reference evidence="2 3" key="1">
    <citation type="submission" date="2006-01" db="EMBL/GenBank/DDBJ databases">
        <authorList>
            <person name="Hagstrom A."/>
            <person name="Ferriera S."/>
            <person name="Johnson J."/>
            <person name="Kravitz S."/>
            <person name="Halpern A."/>
            <person name="Remington K."/>
            <person name="Beeson K."/>
            <person name="Tran B."/>
            <person name="Rogers Y.-H."/>
            <person name="Friedman R."/>
            <person name="Venter J.C."/>
        </authorList>
    </citation>
    <scope>NUCLEOTIDE SEQUENCE [LARGE SCALE GENOMIC DNA]</scope>
    <source>
        <strain evidence="2 3">SKA53</strain>
    </source>
</reference>
<dbReference type="GO" id="GO:0016829">
    <property type="term" value="F:lyase activity"/>
    <property type="evidence" value="ECO:0007669"/>
    <property type="project" value="UniProtKB-KW"/>
</dbReference>
<evidence type="ECO:0000313" key="3">
    <source>
        <dbReference type="Proteomes" id="UP000004507"/>
    </source>
</evidence>
<dbReference type="HOGENOM" id="CLU_036034_0_0_5"/>
<dbReference type="GO" id="GO:0016491">
    <property type="term" value="F:oxidoreductase activity"/>
    <property type="evidence" value="ECO:0007669"/>
    <property type="project" value="InterPro"/>
</dbReference>
<accession>A3V4M2</accession>
<organism evidence="2 3">
    <name type="scientific">Yoonia vestfoldensis SKA53</name>
    <dbReference type="NCBI Taxonomy" id="314232"/>
    <lineage>
        <taxon>Bacteria</taxon>
        <taxon>Pseudomonadati</taxon>
        <taxon>Pseudomonadota</taxon>
        <taxon>Alphaproteobacteria</taxon>
        <taxon>Rhodobacterales</taxon>
        <taxon>Paracoccaceae</taxon>
        <taxon>Yoonia</taxon>
    </lineage>
</organism>
<dbReference type="Proteomes" id="UP000004507">
    <property type="component" value="Unassembled WGS sequence"/>
</dbReference>
<dbReference type="AlphaFoldDB" id="A3V4M2"/>
<proteinExistence type="predicted"/>
<sequence length="312" mass="32483">MTSDPDKSAVIVIGAGITGLTAARRLADAGRTVLVLDKGRGIGGRVATRRAEGLHFDHGAQYVSVRGAGFAALLGELTLSGHVGTWQDGHVGTPGMSALAKGIGAGLDVRQEALVTGLSHDGEGWQVRLGDEVLAASQVICTVPTPQVAGIIGADHPLVARLTDVAYAPNLTLMAAIDGPAPFVVARDPDADLAWIAQDSTKPDRPQGPVGWVAQASTSFSVTHLELDKDAIADLMLPLLLDRLGATALQVRYASAHRWRYAQITQALGAPFLRNDTGTLYLGGDWCLGPKVEDAWTSGTAIADDLLAQHAG</sequence>
<keyword evidence="3" id="KW-1185">Reference proteome</keyword>
<dbReference type="RefSeq" id="WP_007206663.1">
    <property type="nucleotide sequence ID" value="NZ_CH672414.1"/>
</dbReference>
<dbReference type="OrthoDB" id="5792777at2"/>
<dbReference type="InterPro" id="IPR002937">
    <property type="entry name" value="Amino_oxidase"/>
</dbReference>
<dbReference type="EMBL" id="AAMS01000004">
    <property type="protein sequence ID" value="EAQ06590.1"/>
    <property type="molecule type" value="Genomic_DNA"/>
</dbReference>
<dbReference type="Gene3D" id="3.50.50.60">
    <property type="entry name" value="FAD/NAD(P)-binding domain"/>
    <property type="match status" value="1"/>
</dbReference>
<dbReference type="Gene3D" id="3.90.660.10">
    <property type="match status" value="1"/>
</dbReference>
<dbReference type="Pfam" id="PF01593">
    <property type="entry name" value="Amino_oxidase"/>
    <property type="match status" value="1"/>
</dbReference>
<dbReference type="Pfam" id="PF13450">
    <property type="entry name" value="NAD_binding_8"/>
    <property type="match status" value="1"/>
</dbReference>
<comment type="caution">
    <text evidence="2">The sequence shown here is derived from an EMBL/GenBank/DDBJ whole genome shotgun (WGS) entry which is preliminary data.</text>
</comment>
<name>A3V4M2_9RHOB</name>
<dbReference type="PANTHER" id="PTHR16128">
    <property type="entry name" value="FAD/NAD(P)-BINDING OXIDOREDUCTASE FAMILY PROTEIN"/>
    <property type="match status" value="1"/>
</dbReference>
<dbReference type="InterPro" id="IPR036188">
    <property type="entry name" value="FAD/NAD-bd_sf"/>
</dbReference>
<keyword evidence="2" id="KW-0456">Lyase</keyword>